<organism evidence="2 3">
    <name type="scientific">Streptomyces bikiniensis</name>
    <dbReference type="NCBI Taxonomy" id="1896"/>
    <lineage>
        <taxon>Bacteria</taxon>
        <taxon>Bacillati</taxon>
        <taxon>Actinomycetota</taxon>
        <taxon>Actinomycetes</taxon>
        <taxon>Kitasatosporales</taxon>
        <taxon>Streptomycetaceae</taxon>
        <taxon>Streptomyces</taxon>
    </lineage>
</organism>
<name>A0ABW8D1Z6_STRBI</name>
<gene>
    <name evidence="2" type="ORF">ACIGW0_31450</name>
</gene>
<evidence type="ECO:0000256" key="1">
    <source>
        <dbReference type="SAM" id="MobiDB-lite"/>
    </source>
</evidence>
<feature type="region of interest" description="Disordered" evidence="1">
    <location>
        <begin position="46"/>
        <end position="72"/>
    </location>
</feature>
<evidence type="ECO:0000313" key="2">
    <source>
        <dbReference type="EMBL" id="MFI9123857.1"/>
    </source>
</evidence>
<reference evidence="2 3" key="1">
    <citation type="submission" date="2024-10" db="EMBL/GenBank/DDBJ databases">
        <title>The Natural Products Discovery Center: Release of the First 8490 Sequenced Strains for Exploring Actinobacteria Biosynthetic Diversity.</title>
        <authorList>
            <person name="Kalkreuter E."/>
            <person name="Kautsar S.A."/>
            <person name="Yang D."/>
            <person name="Bader C.D."/>
            <person name="Teijaro C.N."/>
            <person name="Fluegel L."/>
            <person name="Davis C.M."/>
            <person name="Simpson J.R."/>
            <person name="Lauterbach L."/>
            <person name="Steele A.D."/>
            <person name="Gui C."/>
            <person name="Meng S."/>
            <person name="Li G."/>
            <person name="Viehrig K."/>
            <person name="Ye F."/>
            <person name="Su P."/>
            <person name="Kiefer A.F."/>
            <person name="Nichols A."/>
            <person name="Cepeda A.J."/>
            <person name="Yan W."/>
            <person name="Fan B."/>
            <person name="Jiang Y."/>
            <person name="Adhikari A."/>
            <person name="Zheng C.-J."/>
            <person name="Schuster L."/>
            <person name="Cowan T.M."/>
            <person name="Smanski M.J."/>
            <person name="Chevrette M.G."/>
            <person name="De Carvalho L.P.S."/>
            <person name="Shen B."/>
        </authorList>
    </citation>
    <scope>NUCLEOTIDE SEQUENCE [LARGE SCALE GENOMIC DNA]</scope>
    <source>
        <strain evidence="2 3">NPDC053346</strain>
    </source>
</reference>
<feature type="compositionally biased region" description="Polar residues" evidence="1">
    <location>
        <begin position="58"/>
        <end position="69"/>
    </location>
</feature>
<dbReference type="EMBL" id="JBITYT010000023">
    <property type="protein sequence ID" value="MFI9123857.1"/>
    <property type="molecule type" value="Genomic_DNA"/>
</dbReference>
<dbReference type="RefSeq" id="WP_399621656.1">
    <property type="nucleotide sequence ID" value="NZ_JBITYT010000023.1"/>
</dbReference>
<dbReference type="Proteomes" id="UP001614391">
    <property type="component" value="Unassembled WGS sequence"/>
</dbReference>
<keyword evidence="3" id="KW-1185">Reference proteome</keyword>
<accession>A0ABW8D1Z6</accession>
<comment type="caution">
    <text evidence="2">The sequence shown here is derived from an EMBL/GenBank/DDBJ whole genome shotgun (WGS) entry which is preliminary data.</text>
</comment>
<sequence length="114" mass="12276">MKYIDRDGDTWESVPDTDLLKCVERACGLPAGGTMLKAECEGEYGPLRPVQDGDTDNVGRQTNEPSGPTVSDVMSRASVYQAAHSLISGLEWPGDGGPNVYDVLQVAKWMEGQS</sequence>
<proteinExistence type="predicted"/>
<evidence type="ECO:0000313" key="3">
    <source>
        <dbReference type="Proteomes" id="UP001614391"/>
    </source>
</evidence>
<protein>
    <submittedName>
        <fullName evidence="2">Uncharacterized protein</fullName>
    </submittedName>
</protein>